<keyword evidence="8 9" id="KW-0472">Membrane</keyword>
<feature type="transmembrane region" description="Helical" evidence="9">
    <location>
        <begin position="401"/>
        <end position="427"/>
    </location>
</feature>
<dbReference type="EMBL" id="HBIW01024086">
    <property type="protein sequence ID" value="CAE0705337.1"/>
    <property type="molecule type" value="Transcribed_RNA"/>
</dbReference>
<dbReference type="Gene3D" id="3.40.50.300">
    <property type="entry name" value="P-loop containing nucleotide triphosphate hydrolases"/>
    <property type="match status" value="1"/>
</dbReference>
<dbReference type="PROSITE" id="PS00211">
    <property type="entry name" value="ABC_TRANSPORTER_1"/>
    <property type="match status" value="1"/>
</dbReference>
<comment type="subcellular location">
    <subcellularLocation>
        <location evidence="1">Membrane</location>
        <topology evidence="1">Multi-pass membrane protein</topology>
    </subcellularLocation>
</comment>
<feature type="transmembrane region" description="Helical" evidence="9">
    <location>
        <begin position="324"/>
        <end position="345"/>
    </location>
</feature>
<feature type="domain" description="ABC transporter" evidence="10">
    <location>
        <begin position="16"/>
        <end position="250"/>
    </location>
</feature>
<keyword evidence="5" id="KW-0547">Nucleotide-binding</keyword>
<protein>
    <recommendedName>
        <fullName evidence="10">ABC transporter domain-containing protein</fullName>
    </recommendedName>
</protein>
<dbReference type="GO" id="GO:0016887">
    <property type="term" value="F:ATP hydrolysis activity"/>
    <property type="evidence" value="ECO:0007669"/>
    <property type="project" value="InterPro"/>
</dbReference>
<evidence type="ECO:0000313" key="13">
    <source>
        <dbReference type="Proteomes" id="UP000789595"/>
    </source>
</evidence>
<dbReference type="GO" id="GO:0005524">
    <property type="term" value="F:ATP binding"/>
    <property type="evidence" value="ECO:0007669"/>
    <property type="project" value="UniProtKB-KW"/>
</dbReference>
<dbReference type="Pfam" id="PF01061">
    <property type="entry name" value="ABC2_membrane"/>
    <property type="match status" value="1"/>
</dbReference>
<evidence type="ECO:0000256" key="7">
    <source>
        <dbReference type="ARBA" id="ARBA00022989"/>
    </source>
</evidence>
<evidence type="ECO:0000259" key="10">
    <source>
        <dbReference type="PROSITE" id="PS50893"/>
    </source>
</evidence>
<dbReference type="EMBL" id="CAKKNE010000004">
    <property type="protein sequence ID" value="CAH0375117.1"/>
    <property type="molecule type" value="Genomic_DNA"/>
</dbReference>
<evidence type="ECO:0000256" key="3">
    <source>
        <dbReference type="ARBA" id="ARBA00022448"/>
    </source>
</evidence>
<evidence type="ECO:0000256" key="5">
    <source>
        <dbReference type="ARBA" id="ARBA00022741"/>
    </source>
</evidence>
<dbReference type="InterPro" id="IPR027417">
    <property type="entry name" value="P-loop_NTPase"/>
</dbReference>
<dbReference type="InterPro" id="IPR052215">
    <property type="entry name" value="Plant_ABCG"/>
</dbReference>
<organism evidence="11">
    <name type="scientific">Pelagomonas calceolata</name>
    <dbReference type="NCBI Taxonomy" id="35677"/>
    <lineage>
        <taxon>Eukaryota</taxon>
        <taxon>Sar</taxon>
        <taxon>Stramenopiles</taxon>
        <taxon>Ochrophyta</taxon>
        <taxon>Pelagophyceae</taxon>
        <taxon>Pelagomonadales</taxon>
        <taxon>Pelagomonadaceae</taxon>
        <taxon>Pelagomonas</taxon>
    </lineage>
</organism>
<feature type="transmembrane region" description="Helical" evidence="9">
    <location>
        <begin position="544"/>
        <end position="563"/>
    </location>
</feature>
<dbReference type="GO" id="GO:0140359">
    <property type="term" value="F:ABC-type transporter activity"/>
    <property type="evidence" value="ECO:0007669"/>
    <property type="project" value="InterPro"/>
</dbReference>
<feature type="transmembrane region" description="Helical" evidence="9">
    <location>
        <begin position="433"/>
        <end position="453"/>
    </location>
</feature>
<dbReference type="InterPro" id="IPR003593">
    <property type="entry name" value="AAA+_ATPase"/>
</dbReference>
<dbReference type="GO" id="GO:0016020">
    <property type="term" value="C:membrane"/>
    <property type="evidence" value="ECO:0007669"/>
    <property type="project" value="UniProtKB-SubCell"/>
</dbReference>
<evidence type="ECO:0000313" key="11">
    <source>
        <dbReference type="EMBL" id="CAE0705337.1"/>
    </source>
</evidence>
<comment type="similarity">
    <text evidence="2">Belongs to the ABC transporter superfamily. ABCG family. Eye pigment precursor importer (TC 3.A.1.204) subfamily.</text>
</comment>
<dbReference type="Pfam" id="PF00005">
    <property type="entry name" value="ABC_tran"/>
    <property type="match status" value="1"/>
</dbReference>
<reference evidence="11" key="1">
    <citation type="submission" date="2021-01" db="EMBL/GenBank/DDBJ databases">
        <authorList>
            <person name="Corre E."/>
            <person name="Pelletier E."/>
            <person name="Niang G."/>
            <person name="Scheremetjew M."/>
            <person name="Finn R."/>
            <person name="Kale V."/>
            <person name="Holt S."/>
            <person name="Cochrane G."/>
            <person name="Meng A."/>
            <person name="Brown T."/>
            <person name="Cohen L."/>
        </authorList>
    </citation>
    <scope>NUCLEOTIDE SEQUENCE</scope>
    <source>
        <strain evidence="11">CCMP1756</strain>
    </source>
</reference>
<evidence type="ECO:0000256" key="8">
    <source>
        <dbReference type="ARBA" id="ARBA00023136"/>
    </source>
</evidence>
<evidence type="ECO:0000256" key="1">
    <source>
        <dbReference type="ARBA" id="ARBA00004141"/>
    </source>
</evidence>
<proteinExistence type="inferred from homology"/>
<sequence length="570" mass="61612">MSDSRVDVEQPSSWEVRWKGLTFKVPDKTNGQKTILDDCSGAVRGGQVCGVLGPSGSGKTTLLDALAGRIDGSRKGRVLEGDIAGCERCAYVQQEEALVGVLTTKETLHTAAALVGGAAARQRADALLDELGLTSCADVIVGTILLKGLSGGQKRRLSIAVELVAEPKTLLLDEPTSGLDSASALAVLEKVKAVASSSAVAVVLTLHQPSHAAWQTLDRVSFMARGRVCYFGDDAGLKTFLASADSPVPGNRDVAEYVLSLTNEDFPGHGDVDSIVAKFRETREGDGVVEGSAAPPRRRAGFLTRFAVLCGRGFRELIRDPGVIMVRLAMYAMLSALIGAMYANVGDDKDQESVVARVSVLFYVAAFMVFMSVAVLPFVMLQRDVFVKERMNGHYGVMEYVLARFVVAVPGVALLAIVTTLLVVFPAKLNGPVIYGLDLFVSLLVAEGFMSLVAACVPHYIIGIALAAGIFGFHMLCEGFFKVKSEIPDYLKWGYYIAFHSYTFRIFMHNEFNPINNLDCKPFCDGEEVLRFYDMGDVDVAADFGVLIGFAVFFQLCFAVVLYKFHTGRR</sequence>
<evidence type="ECO:0000256" key="6">
    <source>
        <dbReference type="ARBA" id="ARBA00022840"/>
    </source>
</evidence>
<dbReference type="SMART" id="SM00382">
    <property type="entry name" value="AAA"/>
    <property type="match status" value="1"/>
</dbReference>
<keyword evidence="4 9" id="KW-0812">Transmembrane</keyword>
<evidence type="ECO:0000256" key="4">
    <source>
        <dbReference type="ARBA" id="ARBA00022692"/>
    </source>
</evidence>
<dbReference type="Proteomes" id="UP000789595">
    <property type="component" value="Unassembled WGS sequence"/>
</dbReference>
<dbReference type="SUPFAM" id="SSF52540">
    <property type="entry name" value="P-loop containing nucleoside triphosphate hydrolases"/>
    <property type="match status" value="1"/>
</dbReference>
<reference evidence="12" key="2">
    <citation type="submission" date="2021-11" db="EMBL/GenBank/DDBJ databases">
        <authorList>
            <consortium name="Genoscope - CEA"/>
            <person name="William W."/>
        </authorList>
    </citation>
    <scope>NUCLEOTIDE SEQUENCE</scope>
</reference>
<feature type="transmembrane region" description="Helical" evidence="9">
    <location>
        <begin position="360"/>
        <end position="381"/>
    </location>
</feature>
<evidence type="ECO:0000256" key="9">
    <source>
        <dbReference type="SAM" id="Phobius"/>
    </source>
</evidence>
<keyword evidence="3" id="KW-0813">Transport</keyword>
<name>A0A7S4A6R2_9STRA</name>
<keyword evidence="6" id="KW-0067">ATP-binding</keyword>
<gene>
    <name evidence="11" type="ORF">PCAL00307_LOCUS20786</name>
    <name evidence="12" type="ORF">PECAL_4P24400</name>
</gene>
<keyword evidence="7 9" id="KW-1133">Transmembrane helix</keyword>
<keyword evidence="13" id="KW-1185">Reference proteome</keyword>
<feature type="transmembrane region" description="Helical" evidence="9">
    <location>
        <begin position="460"/>
        <end position="481"/>
    </location>
</feature>
<dbReference type="OrthoDB" id="66620at2759"/>
<evidence type="ECO:0000256" key="2">
    <source>
        <dbReference type="ARBA" id="ARBA00005814"/>
    </source>
</evidence>
<evidence type="ECO:0000313" key="12">
    <source>
        <dbReference type="EMBL" id="CAH0375117.1"/>
    </source>
</evidence>
<dbReference type="PROSITE" id="PS50893">
    <property type="entry name" value="ABC_TRANSPORTER_2"/>
    <property type="match status" value="1"/>
</dbReference>
<dbReference type="PANTHER" id="PTHR48042:SF11">
    <property type="entry name" value="ABC TRANSPORTER G FAMILY MEMBER 11"/>
    <property type="match status" value="1"/>
</dbReference>
<dbReference type="InterPro" id="IPR013525">
    <property type="entry name" value="ABC2_TM"/>
</dbReference>
<dbReference type="AlphaFoldDB" id="A0A7S4A6R2"/>
<dbReference type="PANTHER" id="PTHR48042">
    <property type="entry name" value="ABC TRANSPORTER G FAMILY MEMBER 11"/>
    <property type="match status" value="1"/>
</dbReference>
<accession>A0A7S4A6R2</accession>
<dbReference type="InterPro" id="IPR003439">
    <property type="entry name" value="ABC_transporter-like_ATP-bd"/>
</dbReference>
<dbReference type="InterPro" id="IPR017871">
    <property type="entry name" value="ABC_transporter-like_CS"/>
</dbReference>